<evidence type="ECO:0000313" key="1">
    <source>
        <dbReference type="EMBL" id="AGP79992.1"/>
    </source>
</evidence>
<dbReference type="EMBL" id="CP004847">
    <property type="protein sequence ID" value="AGP79992.1"/>
    <property type="molecule type" value="Genomic_DNA"/>
</dbReference>
<dbReference type="KEGG" id="amh:I633_22921"/>
<dbReference type="AlphaFoldDB" id="S5AII5"/>
<accession>S5AII5</accession>
<geneLocation type="plasmid" evidence="1">
    <name>unnamed</name>
</geneLocation>
<evidence type="ECO:0000313" key="2">
    <source>
        <dbReference type="Proteomes" id="UP000014909"/>
    </source>
</evidence>
<gene>
    <name evidence="1" type="ORF">I633_22921</name>
</gene>
<dbReference type="HOGENOM" id="CLU_3401828_0_0_6"/>
<dbReference type="Proteomes" id="UP000014909">
    <property type="component" value="Plasmid unnamed"/>
</dbReference>
<name>S5AII5_9ALTE</name>
<sequence>MTLQHAINYIYNITKPLSVGLEYTYAKRET</sequence>
<keyword evidence="1" id="KW-0614">Plasmid</keyword>
<organism evidence="1 2">
    <name type="scientific">Alteromonas mediterranea 615</name>
    <dbReference type="NCBI Taxonomy" id="1300253"/>
    <lineage>
        <taxon>Bacteria</taxon>
        <taxon>Pseudomonadati</taxon>
        <taxon>Pseudomonadota</taxon>
        <taxon>Gammaproteobacteria</taxon>
        <taxon>Alteromonadales</taxon>
        <taxon>Alteromonadaceae</taxon>
        <taxon>Alteromonas/Salinimonas group</taxon>
        <taxon>Alteromonas</taxon>
    </lineage>
</organism>
<protein>
    <submittedName>
        <fullName evidence="1">Uncharacterized protein</fullName>
    </submittedName>
</protein>
<dbReference type="BioCyc" id="AMAC1300253:G12YX-3639-MONOMER"/>
<reference evidence="1 2" key="1">
    <citation type="journal article" date="2013" name="Genome Biol. Evol.">
        <title>Genomic Diversity of "Deep Ecotype" Alteromonas macleodii Isolates: Evidence for Pan-Mediterranean Clonal Frames.</title>
        <authorList>
            <person name="Lopez-Perez M."/>
            <person name="Gonzaga A."/>
            <person name="Rodriguez-Valera F."/>
        </authorList>
    </citation>
    <scope>NUCLEOTIDE SEQUENCE [LARGE SCALE GENOMIC DNA]</scope>
    <source>
        <strain evidence="2">'English Channel 615'</strain>
        <plasmid evidence="2">Plasmid</plasmid>
    </source>
</reference>
<proteinExistence type="predicted"/>